<dbReference type="SUPFAM" id="SSF81296">
    <property type="entry name" value="E set domains"/>
    <property type="match status" value="8"/>
</dbReference>
<feature type="chain" id="PRO_5016946214" evidence="2">
    <location>
        <begin position="29"/>
        <end position="1064"/>
    </location>
</feature>
<dbReference type="InterPro" id="IPR002035">
    <property type="entry name" value="VWF_A"/>
</dbReference>
<reference evidence="5" key="1">
    <citation type="submission" date="2018-08" db="EMBL/GenBank/DDBJ databases">
        <authorList>
            <person name="Chevrot R."/>
        </authorList>
    </citation>
    <scope>NUCLEOTIDE SEQUENCE [LARGE SCALE GENOMIC DNA]</scope>
</reference>
<dbReference type="EMBL" id="LS992241">
    <property type="protein sequence ID" value="SYX86497.1"/>
    <property type="molecule type" value="Genomic_DNA"/>
</dbReference>
<sequence length="1064" mass="114420">MRKVKRILAIVLTLLIVTAQIPIQDAYAASDYVTMTRTINPASILVGEEAEVQLGIQGTPPVNVVKPNDVILVIDKSGSMGPDYGPNNGENKMKNAVDAAKGFVDLMDFKKHRVGVVDFSSKADSFELTSDPQAAKNYIDTIKANGSTATGDAIDKAIKLLENHRPDAQPVIVLMTDGAATVGGDGLDAYKYALKKAEQAKDAGIVFYTIALLSPKEDPITSAPNKLMMDMATTAHHHHFVLGSTGLSEIYSAIVKEIGLASAYDVTVTEVVDDAFEIVPGSYEHNIPKPQVNGNTLVWNFLELKTDKLQFTYKIKHKSDKGAGKFSVTNSKSIITYKDYTGAPRNYSPDKTVLEVKYPAPTITTVTPDKAKIAGGEKIKIAGEHFRPGLKVLIGGIEASDVSLVNDKEIDATVPVGKQGQTTLQVINDDRQAATAPFNYLADPEVTKIDPTSGPLAGGTKIMITGKYFLPGIKVKVGENYSPTVTYHSDVYLHAVTPAGVKPGLVNITIENPDGTQSELKDAFRYNEPPKMELKSVSPAEGITTGNETVTLEGQLFEKDTKVFFGDKEVEKVIYYSGEKLTIQTPVWAKEDAIDVKVVNPDGSKSVLAQGFKYLLPPPPKAPSVSSITPKNGPMEGGTMVYIDGSDFVEGVKVLWGGIELPTTFIGKNRLSVRTPSWNAPESISIKITNPDLQFVEVPNAFTYDAPPEYPAPVVTAVNPNHGPMVEPTIIYVDGKDFQKGAKMFFVHNGKEIELSANYVNAGRMSARTPVVDFNGTVTIKVVNPDDKSGELADGFTYDAPPVFPDPVIQSITPNSGNKNGGVLVEIVGTDFQKGATVTFGTTTVKLAAFMSPTTVRAYVPAVTDAGSVDVTLTNPDGKSFTLPNGYTYEEFKPEITKVSPNHGPMSGDTIVYIDGMYLEKGLNVTFNNSPVNYTYVNSSRIYFRTPATTTPGKVEIVITNPSGVSTNSEFTYDEPPALPSPTLRSVSPSSGALSGGTIIYIDGSNFVKGIKIVFDGVEYPADYVNSGRIKFRVPAAGAPGVVSFKVINPDGKESDTSLNFEYK</sequence>
<feature type="domain" description="VWFA" evidence="3">
    <location>
        <begin position="69"/>
        <end position="258"/>
    </location>
</feature>
<feature type="signal peptide" evidence="2">
    <location>
        <begin position="1"/>
        <end position="28"/>
    </location>
</feature>
<dbReference type="PANTHER" id="PTHR46769">
    <property type="entry name" value="POLYCYSTIC KIDNEY AND HEPATIC DISEASE 1 (AUTOSOMAL RECESSIVE)-LIKE 1"/>
    <property type="match status" value="1"/>
</dbReference>
<dbReference type="Gene3D" id="2.60.40.10">
    <property type="entry name" value="Immunoglobulins"/>
    <property type="match status" value="8"/>
</dbReference>
<evidence type="ECO:0000256" key="2">
    <source>
        <dbReference type="SAM" id="SignalP"/>
    </source>
</evidence>
<dbReference type="Pfam" id="PF00092">
    <property type="entry name" value="VWA"/>
    <property type="match status" value="1"/>
</dbReference>
<dbReference type="InterPro" id="IPR002909">
    <property type="entry name" value="IPT_dom"/>
</dbReference>
<dbReference type="CDD" id="cd00198">
    <property type="entry name" value="vWFA"/>
    <property type="match status" value="1"/>
</dbReference>
<dbReference type="SUPFAM" id="SSF53300">
    <property type="entry name" value="vWA-like"/>
    <property type="match status" value="1"/>
</dbReference>
<proteinExistence type="predicted"/>
<dbReference type="InterPro" id="IPR014756">
    <property type="entry name" value="Ig_E-set"/>
</dbReference>
<dbReference type="SMART" id="SM00429">
    <property type="entry name" value="IPT"/>
    <property type="match status" value="8"/>
</dbReference>
<dbReference type="AlphaFoldDB" id="A0A383RHC3"/>
<dbReference type="Proteomes" id="UP000304148">
    <property type="component" value="Chromosome"/>
</dbReference>
<dbReference type="InterPro" id="IPR052387">
    <property type="entry name" value="Fibrocystin"/>
</dbReference>
<evidence type="ECO:0000313" key="5">
    <source>
        <dbReference type="Proteomes" id="UP000304148"/>
    </source>
</evidence>
<gene>
    <name evidence="4" type="primary">CmoA</name>
    <name evidence="4" type="ORF">PBLR_14923</name>
</gene>
<evidence type="ECO:0000259" key="3">
    <source>
        <dbReference type="PROSITE" id="PS50234"/>
    </source>
</evidence>
<accession>A0A383RHC3</accession>
<dbReference type="SMART" id="SM00327">
    <property type="entry name" value="VWA"/>
    <property type="match status" value="1"/>
</dbReference>
<dbReference type="CDD" id="cd00102">
    <property type="entry name" value="IPT"/>
    <property type="match status" value="8"/>
</dbReference>
<dbReference type="PROSITE" id="PS50234">
    <property type="entry name" value="VWFA"/>
    <property type="match status" value="1"/>
</dbReference>
<dbReference type="InterPro" id="IPR036465">
    <property type="entry name" value="vWFA_dom_sf"/>
</dbReference>
<dbReference type="Gene3D" id="3.40.50.410">
    <property type="entry name" value="von Willebrand factor, type A domain"/>
    <property type="match status" value="1"/>
</dbReference>
<evidence type="ECO:0000256" key="1">
    <source>
        <dbReference type="ARBA" id="ARBA00022729"/>
    </source>
</evidence>
<evidence type="ECO:0000313" key="4">
    <source>
        <dbReference type="EMBL" id="SYX86497.1"/>
    </source>
</evidence>
<name>A0A383RHC3_PAEAL</name>
<dbReference type="PANTHER" id="PTHR46769:SF2">
    <property type="entry name" value="FIBROCYSTIN-L ISOFORM 2 PRECURSOR-RELATED"/>
    <property type="match status" value="1"/>
</dbReference>
<dbReference type="RefSeq" id="WP_138188419.1">
    <property type="nucleotide sequence ID" value="NZ_LS992241.1"/>
</dbReference>
<dbReference type="InterPro" id="IPR013783">
    <property type="entry name" value="Ig-like_fold"/>
</dbReference>
<dbReference type="Pfam" id="PF01833">
    <property type="entry name" value="TIG"/>
    <property type="match status" value="8"/>
</dbReference>
<organism evidence="4 5">
    <name type="scientific">Paenibacillus alvei</name>
    <name type="common">Bacillus alvei</name>
    <dbReference type="NCBI Taxonomy" id="44250"/>
    <lineage>
        <taxon>Bacteria</taxon>
        <taxon>Bacillati</taxon>
        <taxon>Bacillota</taxon>
        <taxon>Bacilli</taxon>
        <taxon>Bacillales</taxon>
        <taxon>Paenibacillaceae</taxon>
        <taxon>Paenibacillus</taxon>
    </lineage>
</organism>
<keyword evidence="1 2" id="KW-0732">Signal</keyword>
<protein>
    <submittedName>
        <fullName evidence="4">Colony movement protein A</fullName>
    </submittedName>
</protein>